<feature type="transmembrane region" description="Helical" evidence="5">
    <location>
        <begin position="210"/>
        <end position="233"/>
    </location>
</feature>
<sequence>MPSSYDVVVNLSCLGIITDSISPTRSRATTIMTPLPSSSLDSTAELDVETITTALNRKFKSQAIVAAVTNDPELIIIELSGLSVPNQQQMTNVVKQVLGKLQIPEQTVKVFGRQADATEPSWEGKVWIEPIADIEPSSVRQTTSTIDREDPPPTFCPENHMVLAIVATLLGVLPLGIVAIIYASQVNSKHAEGDNLGAVKSAATAKRLSVVSLSISGVFTALIVLAVILPLFLGGGKFYKIKQEKAAQKYVQSVMQPKLDELLTANMTKNFAISTTLSGMPADSGYKFEAELVSDLGAASRKNFIIMATPTSNNLRSFVGVIYAIERDSKVFVKTDGCISKSSSFFPPLVTISNGTVTCDANSVLASQQPG</sequence>
<evidence type="ECO:0000256" key="2">
    <source>
        <dbReference type="ARBA" id="ARBA00022692"/>
    </source>
</evidence>
<keyword evidence="7" id="KW-1185">Reference proteome</keyword>
<feature type="transmembrane region" description="Helical" evidence="5">
    <location>
        <begin position="161"/>
        <end position="183"/>
    </location>
</feature>
<organism evidence="6 7">
    <name type="scientific">Chamaesiphon minutus (strain ATCC 27169 / PCC 6605)</name>
    <dbReference type="NCBI Taxonomy" id="1173020"/>
    <lineage>
        <taxon>Bacteria</taxon>
        <taxon>Bacillati</taxon>
        <taxon>Cyanobacteriota</taxon>
        <taxon>Cyanophyceae</taxon>
        <taxon>Gomontiellales</taxon>
        <taxon>Chamaesiphonaceae</taxon>
        <taxon>Chamaesiphon</taxon>
    </lineage>
</organism>
<evidence type="ECO:0000256" key="5">
    <source>
        <dbReference type="SAM" id="Phobius"/>
    </source>
</evidence>
<proteinExistence type="predicted"/>
<dbReference type="InterPro" id="IPR051423">
    <property type="entry name" value="CD225/Dispanin"/>
</dbReference>
<gene>
    <name evidence="6" type="ORF">Cha6605_4867</name>
</gene>
<evidence type="ECO:0000256" key="3">
    <source>
        <dbReference type="ARBA" id="ARBA00022989"/>
    </source>
</evidence>
<accession>K9ULW5</accession>
<dbReference type="AlphaFoldDB" id="K9ULW5"/>
<dbReference type="EMBL" id="CP003600">
    <property type="protein sequence ID" value="AFY95780.1"/>
    <property type="molecule type" value="Genomic_DNA"/>
</dbReference>
<keyword evidence="3 5" id="KW-1133">Transmembrane helix</keyword>
<keyword evidence="2 5" id="KW-0812">Transmembrane</keyword>
<dbReference type="Proteomes" id="UP000010366">
    <property type="component" value="Chromosome"/>
</dbReference>
<keyword evidence="4 5" id="KW-0472">Membrane</keyword>
<evidence type="ECO:0000256" key="1">
    <source>
        <dbReference type="ARBA" id="ARBA00004370"/>
    </source>
</evidence>
<dbReference type="STRING" id="1173020.Cha6605_4867"/>
<dbReference type="InterPro" id="IPR007593">
    <property type="entry name" value="CD225/Dispanin_fam"/>
</dbReference>
<dbReference type="OrthoDB" id="9815705at2"/>
<name>K9ULW5_CHAP6</name>
<dbReference type="HOGENOM" id="CLU_745334_0_0_3"/>
<dbReference type="GO" id="GO:0016020">
    <property type="term" value="C:membrane"/>
    <property type="evidence" value="ECO:0007669"/>
    <property type="project" value="UniProtKB-SubCell"/>
</dbReference>
<evidence type="ECO:0000313" key="7">
    <source>
        <dbReference type="Proteomes" id="UP000010366"/>
    </source>
</evidence>
<evidence type="ECO:0000313" key="6">
    <source>
        <dbReference type="EMBL" id="AFY95780.1"/>
    </source>
</evidence>
<dbReference type="PANTHER" id="PTHR14948:SF25">
    <property type="entry name" value="DUF4190 DOMAIN-CONTAINING PROTEIN"/>
    <property type="match status" value="1"/>
</dbReference>
<dbReference type="KEGG" id="cmp:Cha6605_4867"/>
<comment type="subcellular location">
    <subcellularLocation>
        <location evidence="1">Membrane</location>
    </subcellularLocation>
</comment>
<reference evidence="6 7" key="1">
    <citation type="submission" date="2012-05" db="EMBL/GenBank/DDBJ databases">
        <title>Finished chromosome of genome of Chamaesiphon sp. PCC 6605.</title>
        <authorList>
            <consortium name="US DOE Joint Genome Institute"/>
            <person name="Gugger M."/>
            <person name="Coursin T."/>
            <person name="Rippka R."/>
            <person name="Tandeau De Marsac N."/>
            <person name="Huntemann M."/>
            <person name="Wei C.-L."/>
            <person name="Han J."/>
            <person name="Detter J.C."/>
            <person name="Han C."/>
            <person name="Tapia R."/>
            <person name="Chen A."/>
            <person name="Kyrpides N."/>
            <person name="Mavromatis K."/>
            <person name="Markowitz V."/>
            <person name="Szeto E."/>
            <person name="Ivanova N."/>
            <person name="Pagani I."/>
            <person name="Pati A."/>
            <person name="Goodwin L."/>
            <person name="Nordberg H.P."/>
            <person name="Cantor M.N."/>
            <person name="Hua S.X."/>
            <person name="Woyke T."/>
            <person name="Kerfeld C.A."/>
        </authorList>
    </citation>
    <scope>NUCLEOTIDE SEQUENCE [LARGE SCALE GENOMIC DNA]</scope>
    <source>
        <strain evidence="7">ATCC 27169 / PCC 6605</strain>
    </source>
</reference>
<evidence type="ECO:0000256" key="4">
    <source>
        <dbReference type="ARBA" id="ARBA00023136"/>
    </source>
</evidence>
<dbReference type="PANTHER" id="PTHR14948">
    <property type="entry name" value="NG5"/>
    <property type="match status" value="1"/>
</dbReference>
<dbReference type="Pfam" id="PF04505">
    <property type="entry name" value="CD225"/>
    <property type="match status" value="1"/>
</dbReference>
<dbReference type="RefSeq" id="WP_015161869.1">
    <property type="nucleotide sequence ID" value="NC_019697.1"/>
</dbReference>
<protein>
    <submittedName>
        <fullName evidence="6">Interferon-induced transmembrane protein</fullName>
    </submittedName>
</protein>